<evidence type="ECO:0000313" key="3">
    <source>
        <dbReference type="Proteomes" id="UP000005237"/>
    </source>
</evidence>
<keyword evidence="3" id="KW-1185">Reference proteome</keyword>
<evidence type="ECO:0000313" key="2">
    <source>
        <dbReference type="EnsemblMetazoa" id="CJA14946.1"/>
    </source>
</evidence>
<dbReference type="AlphaFoldDB" id="A0A8R1DYR1"/>
<protein>
    <submittedName>
        <fullName evidence="2">Uncharacterized protein</fullName>
    </submittedName>
</protein>
<reference evidence="2" key="2">
    <citation type="submission" date="2022-06" db="UniProtKB">
        <authorList>
            <consortium name="EnsemblMetazoa"/>
        </authorList>
    </citation>
    <scope>IDENTIFICATION</scope>
    <source>
        <strain evidence="2">DF5081</strain>
    </source>
</reference>
<feature type="region of interest" description="Disordered" evidence="1">
    <location>
        <begin position="41"/>
        <end position="70"/>
    </location>
</feature>
<proteinExistence type="predicted"/>
<accession>A0A8R1DYR1</accession>
<dbReference type="Proteomes" id="UP000005237">
    <property type="component" value="Unassembled WGS sequence"/>
</dbReference>
<evidence type="ECO:0000256" key="1">
    <source>
        <dbReference type="SAM" id="MobiDB-lite"/>
    </source>
</evidence>
<reference evidence="3" key="1">
    <citation type="submission" date="2010-08" db="EMBL/GenBank/DDBJ databases">
        <authorList>
            <consortium name="Caenorhabditis japonica Sequencing Consortium"/>
            <person name="Wilson R.K."/>
        </authorList>
    </citation>
    <scope>NUCLEOTIDE SEQUENCE [LARGE SCALE GENOMIC DNA]</scope>
    <source>
        <strain evidence="3">DF5081</strain>
    </source>
</reference>
<sequence>MKQVKTEIIDLDYDEAEKWTEREEDEDALLVARKIKQEFENANLASSPPPPPSSRLLMQHQNSNGAGNNSRMNAECRAAAPLVFDHFICMRIGLNSRNNVQRLMALLTAHEFVDLTVLPGPSMMPQQIPAMIPIAVPPSRPPPPPPSNRIVASCLQEASTSNSNSHDATMEAIERLRSLAQLPPHLKVKRNLVKKLVPKPFVRNSQSADCGIIPINMQCHKCDEIIPKGSHGSSALNHVQKKHLKMAAFQCRICKHYRTTQDRIQSHVTTVHKAKSTKFDSSLAGPLSPEDMKKMEEMITICFPKLKMELQVTDRLIAKTMEVNLAGCIM</sequence>
<dbReference type="EnsemblMetazoa" id="CJA14946.1">
    <property type="protein sequence ID" value="CJA14946.1"/>
    <property type="gene ID" value="WBGene00134150"/>
</dbReference>
<feature type="compositionally biased region" description="Polar residues" evidence="1">
    <location>
        <begin position="59"/>
        <end position="70"/>
    </location>
</feature>
<organism evidence="2 3">
    <name type="scientific">Caenorhabditis japonica</name>
    <dbReference type="NCBI Taxonomy" id="281687"/>
    <lineage>
        <taxon>Eukaryota</taxon>
        <taxon>Metazoa</taxon>
        <taxon>Ecdysozoa</taxon>
        <taxon>Nematoda</taxon>
        <taxon>Chromadorea</taxon>
        <taxon>Rhabditida</taxon>
        <taxon>Rhabditina</taxon>
        <taxon>Rhabditomorpha</taxon>
        <taxon>Rhabditoidea</taxon>
        <taxon>Rhabditidae</taxon>
        <taxon>Peloderinae</taxon>
        <taxon>Caenorhabditis</taxon>
    </lineage>
</organism>
<name>A0A8R1DYR1_CAEJA</name>